<dbReference type="Pfam" id="PF00294">
    <property type="entry name" value="PfkB"/>
    <property type="match status" value="1"/>
</dbReference>
<accession>A0A0F9VYE3</accession>
<organism evidence="2">
    <name type="scientific">marine sediment metagenome</name>
    <dbReference type="NCBI Taxonomy" id="412755"/>
    <lineage>
        <taxon>unclassified sequences</taxon>
        <taxon>metagenomes</taxon>
        <taxon>ecological metagenomes</taxon>
    </lineage>
</organism>
<dbReference type="InterPro" id="IPR029056">
    <property type="entry name" value="Ribokinase-like"/>
</dbReference>
<dbReference type="GO" id="GO:0005829">
    <property type="term" value="C:cytosol"/>
    <property type="evidence" value="ECO:0007669"/>
    <property type="project" value="TreeGrafter"/>
</dbReference>
<dbReference type="InterPro" id="IPR011611">
    <property type="entry name" value="PfkB_dom"/>
</dbReference>
<comment type="caution">
    <text evidence="2">The sequence shown here is derived from an EMBL/GenBank/DDBJ whole genome shotgun (WGS) entry which is preliminary data.</text>
</comment>
<reference evidence="2" key="1">
    <citation type="journal article" date="2015" name="Nature">
        <title>Complex archaea that bridge the gap between prokaryotes and eukaryotes.</title>
        <authorList>
            <person name="Spang A."/>
            <person name="Saw J.H."/>
            <person name="Jorgensen S.L."/>
            <person name="Zaremba-Niedzwiedzka K."/>
            <person name="Martijn J."/>
            <person name="Lind A.E."/>
            <person name="van Eijk R."/>
            <person name="Schleper C."/>
            <person name="Guy L."/>
            <person name="Ettema T.J."/>
        </authorList>
    </citation>
    <scope>NUCLEOTIDE SEQUENCE</scope>
</reference>
<feature type="domain" description="Carbohydrate kinase PfkB" evidence="1">
    <location>
        <begin position="25"/>
        <end position="309"/>
    </location>
</feature>
<dbReference type="PANTHER" id="PTHR46969">
    <property type="entry name" value="BIFUNCTIONAL PROTEIN HLDE"/>
    <property type="match status" value="1"/>
</dbReference>
<dbReference type="AlphaFoldDB" id="A0A0F9VYE3"/>
<protein>
    <recommendedName>
        <fullName evidence="1">Carbohydrate kinase PfkB domain-containing protein</fullName>
    </recommendedName>
</protein>
<dbReference type="SUPFAM" id="SSF53613">
    <property type="entry name" value="Ribokinase-like"/>
    <property type="match status" value="1"/>
</dbReference>
<dbReference type="GO" id="GO:0033786">
    <property type="term" value="F:heptose-1-phosphate adenylyltransferase activity"/>
    <property type="evidence" value="ECO:0007669"/>
    <property type="project" value="TreeGrafter"/>
</dbReference>
<dbReference type="Gene3D" id="3.40.1190.20">
    <property type="match status" value="1"/>
</dbReference>
<dbReference type="GO" id="GO:0033785">
    <property type="term" value="F:heptose 7-phosphate kinase activity"/>
    <property type="evidence" value="ECO:0007669"/>
    <property type="project" value="TreeGrafter"/>
</dbReference>
<evidence type="ECO:0000313" key="2">
    <source>
        <dbReference type="EMBL" id="KKN78426.1"/>
    </source>
</evidence>
<dbReference type="PANTHER" id="PTHR46969:SF1">
    <property type="entry name" value="BIFUNCTIONAL PROTEIN HLDE"/>
    <property type="match status" value="1"/>
</dbReference>
<gene>
    <name evidence="2" type="ORF">LCGC14_0349580</name>
</gene>
<name>A0A0F9VYE3_9ZZZZ</name>
<evidence type="ECO:0000259" key="1">
    <source>
        <dbReference type="Pfam" id="PF00294"/>
    </source>
</evidence>
<sequence length="332" mass="37278">MRFLDQFPYTAEDIIERLEGLKGLKVLVIGDAIIDQYHYSSSIGKSPKDNVMVVRYLSEESFAGGVLAAANHIAGFCDDVHLVTCLGMQNTQERFIRNHLKKNITPKFFYREDTYTAVKRRYIEPNSLTKMFGVSYLDDYDLPESISRSVSSYLWANIIDYDLVLVTDFGHGFLDRNTIKALCEGGSFITVNTQTNTDNAGFNLISKYHKADYICLDEPETRLAFQDKYGDIKSMVKKLECDKVAITHGRYDTVMYDGSFYKIPTFTNGIKDTTGAGDAFFSITAPCVQAGFPMDMVGFIGNAVGALKVGIVCNRSSVEPEPLFKFIKELLK</sequence>
<proteinExistence type="predicted"/>
<dbReference type="EMBL" id="LAZR01000262">
    <property type="protein sequence ID" value="KKN78426.1"/>
    <property type="molecule type" value="Genomic_DNA"/>
</dbReference>